<dbReference type="GO" id="GO:0016787">
    <property type="term" value="F:hydrolase activity"/>
    <property type="evidence" value="ECO:0007669"/>
    <property type="project" value="UniProtKB-KW"/>
</dbReference>
<dbReference type="PANTHER" id="PTHR31468">
    <property type="entry name" value="1,3-BETA-GLUCANOSYLTRANSFERASE GAS1"/>
    <property type="match status" value="1"/>
</dbReference>
<dbReference type="PANTHER" id="PTHR31468:SF2">
    <property type="entry name" value="1,3-BETA-GLUCANOSYLTRANSFERASE GAS1"/>
    <property type="match status" value="1"/>
</dbReference>
<dbReference type="OrthoDB" id="421038at2759"/>
<dbReference type="Proteomes" id="UP000243579">
    <property type="component" value="Unassembled WGS sequence"/>
</dbReference>
<organism evidence="6 7">
    <name type="scientific">Achlya hypogyna</name>
    <name type="common">Oomycete</name>
    <name type="synonym">Protoachlya hypogyna</name>
    <dbReference type="NCBI Taxonomy" id="1202772"/>
    <lineage>
        <taxon>Eukaryota</taxon>
        <taxon>Sar</taxon>
        <taxon>Stramenopiles</taxon>
        <taxon>Oomycota</taxon>
        <taxon>Saprolegniomycetes</taxon>
        <taxon>Saprolegniales</taxon>
        <taxon>Achlyaceae</taxon>
        <taxon>Achlya</taxon>
    </lineage>
</organism>
<dbReference type="Pfam" id="PF03198">
    <property type="entry name" value="Glyco_hydro_72"/>
    <property type="match status" value="1"/>
</dbReference>
<dbReference type="InterPro" id="IPR017853">
    <property type="entry name" value="GH"/>
</dbReference>
<name>A0A1V9YUS4_ACHHY</name>
<dbReference type="GO" id="GO:0042124">
    <property type="term" value="F:1,3-beta-glucanosyltransferase activity"/>
    <property type="evidence" value="ECO:0007669"/>
    <property type="project" value="TreeGrafter"/>
</dbReference>
<evidence type="ECO:0000256" key="3">
    <source>
        <dbReference type="ARBA" id="ARBA00023157"/>
    </source>
</evidence>
<evidence type="ECO:0000256" key="2">
    <source>
        <dbReference type="ARBA" id="ARBA00022729"/>
    </source>
</evidence>
<reference evidence="6 7" key="1">
    <citation type="journal article" date="2014" name="Genome Biol. Evol.">
        <title>The secreted proteins of Achlya hypogyna and Thraustotheca clavata identify the ancestral oomycete secretome and reveal gene acquisitions by horizontal gene transfer.</title>
        <authorList>
            <person name="Misner I."/>
            <person name="Blouin N."/>
            <person name="Leonard G."/>
            <person name="Richards T.A."/>
            <person name="Lane C.E."/>
        </authorList>
    </citation>
    <scope>NUCLEOTIDE SEQUENCE [LARGE SCALE GENOMIC DNA]</scope>
    <source>
        <strain evidence="6 7">ATCC 48635</strain>
    </source>
</reference>
<dbReference type="GO" id="GO:0034411">
    <property type="term" value="P:cell wall (1-&gt;3)-beta-D-glucan biosynthetic process"/>
    <property type="evidence" value="ECO:0007669"/>
    <property type="project" value="TreeGrafter"/>
</dbReference>
<evidence type="ECO:0000256" key="1">
    <source>
        <dbReference type="ARBA" id="ARBA00007528"/>
    </source>
</evidence>
<evidence type="ECO:0000256" key="4">
    <source>
        <dbReference type="ARBA" id="ARBA00023180"/>
    </source>
</evidence>
<keyword evidence="3" id="KW-1015">Disulfide bond</keyword>
<dbReference type="SUPFAM" id="SSF51445">
    <property type="entry name" value="(Trans)glycosidases"/>
    <property type="match status" value="1"/>
</dbReference>
<proteinExistence type="inferred from homology"/>
<keyword evidence="4" id="KW-0325">Glycoprotein</keyword>
<evidence type="ECO:0000256" key="5">
    <source>
        <dbReference type="SAM" id="Phobius"/>
    </source>
</evidence>
<keyword evidence="2" id="KW-0732">Signal</keyword>
<keyword evidence="7" id="KW-1185">Reference proteome</keyword>
<keyword evidence="5" id="KW-1133">Transmembrane helix</keyword>
<dbReference type="InterPro" id="IPR004886">
    <property type="entry name" value="Glucanosyltransferase"/>
</dbReference>
<dbReference type="AlphaFoldDB" id="A0A1V9YUS4"/>
<comment type="caution">
    <text evidence="6">The sequence shown here is derived from an EMBL/GenBank/DDBJ whole genome shotgun (WGS) entry which is preliminary data.</text>
</comment>
<dbReference type="EMBL" id="JNBR01000851">
    <property type="protein sequence ID" value="OQR89323.1"/>
    <property type="molecule type" value="Genomic_DNA"/>
</dbReference>
<evidence type="ECO:0000313" key="6">
    <source>
        <dbReference type="EMBL" id="OQR89323.1"/>
    </source>
</evidence>
<gene>
    <name evidence="6" type="ORF">ACHHYP_06352</name>
</gene>
<dbReference type="GO" id="GO:0005886">
    <property type="term" value="C:plasma membrane"/>
    <property type="evidence" value="ECO:0007669"/>
    <property type="project" value="TreeGrafter"/>
</dbReference>
<feature type="transmembrane region" description="Helical" evidence="5">
    <location>
        <begin position="625"/>
        <end position="645"/>
    </location>
</feature>
<keyword evidence="5" id="KW-0812">Transmembrane</keyword>
<sequence length="674" mass="71965">MTTNTAWTVCNRKLLKDGTLFFVRGIDYQPTPVGQWSGLDLLLQSSIWARDLPLMRNLNANAIKVYDYKPGQAAAHLAFLDAAYNRGYNPLYVMFSVWVPPSFMSGSVALSNPYFQTYVAAYLAMASEVACHPGTMGFVIGGEINLDPDVATPLFWQKFNALAQAVRTGMAIAGCKTQSIKVLTTNFIEDDGRSIAFGEQYGAAVDLWGITVYNNQFPATKIQKLASKTSRPIVFAEYGVPYASNSYAVYDQTLWNVESYLMSMATLLEANYMARDGSNTPLLVGGFVFEYSDEWWKMGNPAVQDMGIIPGSFLPLGYFSEEHFGIFAVAPTGGASSPRESCIAVVGLDFMIPRTVATRLSTLWSMKIDAQPFTCSNPGAVAFPTPATAVADCNVSSADLALGISVYSDIICTQSTGAMGCRNGACRLCQLFPTQQSAPYVGCPPPAIPPASACASPTQLCANGMALLANSSCQFDSCPAPVCTVDAYNVQQGLGSIFDPECITDIQADGCDVYNRGCRLCRQPESLNTVYRDCPVVARAPSAPATICMVTQSDLNVGIDVVFNAACSGVGGVGCDPRRANCQFCQFRTTSRSVNLLPCPGANISSTHATLLAADATNSPPASTLLGVVVVVVVVAVMATVAMGSKALQMRLARRSSTCGQQITVQTPRGPHIL</sequence>
<evidence type="ECO:0000313" key="7">
    <source>
        <dbReference type="Proteomes" id="UP000243579"/>
    </source>
</evidence>
<keyword evidence="5" id="KW-0472">Membrane</keyword>
<accession>A0A1V9YUS4</accession>
<comment type="similarity">
    <text evidence="1">Belongs to the glycosyl hydrolase 72 family.</text>
</comment>
<protein>
    <submittedName>
        <fullName evidence="6">Glycoside hydrolase</fullName>
    </submittedName>
</protein>
<dbReference type="Gene3D" id="3.20.20.80">
    <property type="entry name" value="Glycosidases"/>
    <property type="match status" value="1"/>
</dbReference>
<keyword evidence="6" id="KW-0378">Hydrolase</keyword>